<feature type="domain" description="Mutator-like transposase" evidence="1">
    <location>
        <begin position="1"/>
        <end position="97"/>
    </location>
</feature>
<dbReference type="AlphaFoldDB" id="A0A8K0CKC6"/>
<evidence type="ECO:0000259" key="1">
    <source>
        <dbReference type="Pfam" id="PF20700"/>
    </source>
</evidence>
<organism evidence="2 3">
    <name type="scientific">Ignelater luminosus</name>
    <name type="common">Cucubano</name>
    <name type="synonym">Pyrophorus luminosus</name>
    <dbReference type="NCBI Taxonomy" id="2038154"/>
    <lineage>
        <taxon>Eukaryota</taxon>
        <taxon>Metazoa</taxon>
        <taxon>Ecdysozoa</taxon>
        <taxon>Arthropoda</taxon>
        <taxon>Hexapoda</taxon>
        <taxon>Insecta</taxon>
        <taxon>Pterygota</taxon>
        <taxon>Neoptera</taxon>
        <taxon>Endopterygota</taxon>
        <taxon>Coleoptera</taxon>
        <taxon>Polyphaga</taxon>
        <taxon>Elateriformia</taxon>
        <taxon>Elateroidea</taxon>
        <taxon>Elateridae</taxon>
        <taxon>Agrypninae</taxon>
        <taxon>Pyrophorini</taxon>
        <taxon>Ignelater</taxon>
    </lineage>
</organism>
<dbReference type="OrthoDB" id="6431392at2759"/>
<comment type="caution">
    <text evidence="2">The sequence shown here is derived from an EMBL/GenBank/DDBJ whole genome shotgun (WGS) entry which is preliminary data.</text>
</comment>
<protein>
    <recommendedName>
        <fullName evidence="1">Mutator-like transposase domain-containing protein</fullName>
    </recommendedName>
</protein>
<keyword evidence="3" id="KW-1185">Reference proteome</keyword>
<dbReference type="Pfam" id="PF20700">
    <property type="entry name" value="Mutator"/>
    <property type="match status" value="1"/>
</dbReference>
<reference evidence="2" key="1">
    <citation type="submission" date="2019-08" db="EMBL/GenBank/DDBJ databases">
        <title>The genome of the North American firefly Photinus pyralis.</title>
        <authorList>
            <consortium name="Photinus pyralis genome working group"/>
            <person name="Fallon T.R."/>
            <person name="Sander Lower S.E."/>
            <person name="Weng J.-K."/>
        </authorList>
    </citation>
    <scope>NUCLEOTIDE SEQUENCE</scope>
    <source>
        <strain evidence="2">TRF0915ILg1</strain>
        <tissue evidence="2">Whole body</tissue>
    </source>
</reference>
<dbReference type="EMBL" id="VTPC01089948">
    <property type="protein sequence ID" value="KAF2885475.1"/>
    <property type="molecule type" value="Genomic_DNA"/>
</dbReference>
<name>A0A8K0CKC6_IGNLU</name>
<dbReference type="Proteomes" id="UP000801492">
    <property type="component" value="Unassembled WGS sequence"/>
</dbReference>
<dbReference type="InterPro" id="IPR049012">
    <property type="entry name" value="Mutator_transp_dom"/>
</dbReference>
<evidence type="ECO:0000313" key="2">
    <source>
        <dbReference type="EMBL" id="KAF2885475.1"/>
    </source>
</evidence>
<evidence type="ECO:0000313" key="3">
    <source>
        <dbReference type="Proteomes" id="UP000801492"/>
    </source>
</evidence>
<proteinExistence type="predicted"/>
<sequence>MCRLEKSFNTNESESDVDVNSAITLAIISTEVGYSAAEEIMSILNIPFMASKTYQQYHENVASVIHDAAWKSMEEAAICYEMSCWTGKKKNLKKSGISENGIKAVFLVSVSACWTCAKIFRRINSKIKLVYSVVRR</sequence>
<accession>A0A8K0CKC6</accession>
<gene>
    <name evidence="2" type="ORF">ILUMI_20703</name>
</gene>